<dbReference type="OrthoDB" id="3055998at2759"/>
<dbReference type="InterPro" id="IPR017853">
    <property type="entry name" value="GH"/>
</dbReference>
<reference evidence="10 11" key="1">
    <citation type="submission" date="2019-01" db="EMBL/GenBank/DDBJ databases">
        <title>Draft genome sequence of Psathyrella aberdarensis IHI B618.</title>
        <authorList>
            <person name="Buettner E."/>
            <person name="Kellner H."/>
        </authorList>
    </citation>
    <scope>NUCLEOTIDE SEQUENCE [LARGE SCALE GENOMIC DNA]</scope>
    <source>
        <strain evidence="10 11">IHI B618</strain>
    </source>
</reference>
<evidence type="ECO:0000256" key="2">
    <source>
        <dbReference type="ARBA" id="ARBA00022801"/>
    </source>
</evidence>
<evidence type="ECO:0000256" key="3">
    <source>
        <dbReference type="ARBA" id="ARBA00023277"/>
    </source>
</evidence>
<dbReference type="InterPro" id="IPR001000">
    <property type="entry name" value="GH10_dom"/>
</dbReference>
<evidence type="ECO:0000256" key="8">
    <source>
        <dbReference type="SAM" id="SignalP"/>
    </source>
</evidence>
<evidence type="ECO:0000259" key="9">
    <source>
        <dbReference type="PROSITE" id="PS51760"/>
    </source>
</evidence>
<keyword evidence="8" id="KW-0732">Signal</keyword>
<dbReference type="SUPFAM" id="SSF51445">
    <property type="entry name" value="(Trans)glycosidases"/>
    <property type="match status" value="1"/>
</dbReference>
<dbReference type="PANTHER" id="PTHR31490">
    <property type="entry name" value="GLYCOSYL HYDROLASE"/>
    <property type="match status" value="1"/>
</dbReference>
<dbReference type="InterPro" id="IPR044846">
    <property type="entry name" value="GH10"/>
</dbReference>
<dbReference type="GO" id="GO:0000272">
    <property type="term" value="P:polysaccharide catabolic process"/>
    <property type="evidence" value="ECO:0007669"/>
    <property type="project" value="UniProtKB-KW"/>
</dbReference>
<dbReference type="Proteomes" id="UP000290288">
    <property type="component" value="Unassembled WGS sequence"/>
</dbReference>
<dbReference type="PROSITE" id="PS51760">
    <property type="entry name" value="GH10_2"/>
    <property type="match status" value="1"/>
</dbReference>
<name>A0A4Q2DM98_9AGAR</name>
<sequence length="341" mass="36800">MGDKMLKLLPFVLLAISSVQQVSAAKNDPNTLSAKVAAKVMMEILHQPYNEHAYSDADANTNTNVDPDSNSDSYYSYHYRGPPQPSASAGGLQQKLASHGKYYFGACADPNTLNIASNVNVLKSDFGCVTPENSMKWDATEPNRGQFNFGNADQLVNWATSNGKMWDVCNEIFEENGSLRQSVFARVLGESFVTVAFQAARKTDPKAVLYINDYNLDSVNAKVNGMVSLVNRVNQANPGTIDGIGTQMHLQSGQGSTAQAVLTALAAANVKEIAITELDIVQAPVNDYTQVVNACLNTPKCVGVTVWGVSDTNSWRASSNPLLFDGQYRPKAAYNAIISAL</sequence>
<dbReference type="GO" id="GO:0031176">
    <property type="term" value="F:endo-1,4-beta-xylanase activity"/>
    <property type="evidence" value="ECO:0007669"/>
    <property type="project" value="UniProtKB-EC"/>
</dbReference>
<dbReference type="PRINTS" id="PR00134">
    <property type="entry name" value="GLHYDRLASE10"/>
</dbReference>
<dbReference type="AlphaFoldDB" id="A0A4Q2DM98"/>
<keyword evidence="11" id="KW-1185">Reference proteome</keyword>
<evidence type="ECO:0000256" key="1">
    <source>
        <dbReference type="ARBA" id="ARBA00007495"/>
    </source>
</evidence>
<dbReference type="PANTHER" id="PTHR31490:SF76">
    <property type="entry name" value="ENDO-1,4-BETA-XYLANASE C"/>
    <property type="match status" value="1"/>
</dbReference>
<feature type="signal peptide" evidence="8">
    <location>
        <begin position="1"/>
        <end position="24"/>
    </location>
</feature>
<evidence type="ECO:0000313" key="10">
    <source>
        <dbReference type="EMBL" id="RXW21127.1"/>
    </source>
</evidence>
<keyword evidence="4 6" id="KW-0326">Glycosidase</keyword>
<dbReference type="Pfam" id="PF00331">
    <property type="entry name" value="Glyco_hydro_10"/>
    <property type="match status" value="2"/>
</dbReference>
<gene>
    <name evidence="10" type="ORF">EST38_g4742</name>
</gene>
<feature type="chain" id="PRO_5020793156" description="Beta-xylanase" evidence="8">
    <location>
        <begin position="25"/>
        <end position="341"/>
    </location>
</feature>
<evidence type="ECO:0000256" key="4">
    <source>
        <dbReference type="ARBA" id="ARBA00023295"/>
    </source>
</evidence>
<proteinExistence type="inferred from homology"/>
<feature type="compositionally biased region" description="Low complexity" evidence="7">
    <location>
        <begin position="66"/>
        <end position="77"/>
    </location>
</feature>
<evidence type="ECO:0000313" key="11">
    <source>
        <dbReference type="Proteomes" id="UP000290288"/>
    </source>
</evidence>
<dbReference type="STRING" id="2316362.A0A4Q2DM98"/>
<dbReference type="EMBL" id="SDEE01000120">
    <property type="protein sequence ID" value="RXW21127.1"/>
    <property type="molecule type" value="Genomic_DNA"/>
</dbReference>
<keyword evidence="2 6" id="KW-0378">Hydrolase</keyword>
<dbReference type="Gene3D" id="3.20.20.80">
    <property type="entry name" value="Glycosidases"/>
    <property type="match status" value="2"/>
</dbReference>
<evidence type="ECO:0000256" key="7">
    <source>
        <dbReference type="SAM" id="MobiDB-lite"/>
    </source>
</evidence>
<protein>
    <recommendedName>
        <fullName evidence="6">Beta-xylanase</fullName>
        <ecNumber evidence="6">3.2.1.8</ecNumber>
    </recommendedName>
</protein>
<comment type="similarity">
    <text evidence="1 6">Belongs to the glycosyl hydrolase 10 (cellulase F) family.</text>
</comment>
<organism evidence="10 11">
    <name type="scientific">Candolleomyces aberdarensis</name>
    <dbReference type="NCBI Taxonomy" id="2316362"/>
    <lineage>
        <taxon>Eukaryota</taxon>
        <taxon>Fungi</taxon>
        <taxon>Dikarya</taxon>
        <taxon>Basidiomycota</taxon>
        <taxon>Agaricomycotina</taxon>
        <taxon>Agaricomycetes</taxon>
        <taxon>Agaricomycetidae</taxon>
        <taxon>Agaricales</taxon>
        <taxon>Agaricineae</taxon>
        <taxon>Psathyrellaceae</taxon>
        <taxon>Candolleomyces</taxon>
    </lineage>
</organism>
<keyword evidence="3 6" id="KW-0119">Carbohydrate metabolism</keyword>
<evidence type="ECO:0000256" key="5">
    <source>
        <dbReference type="ARBA" id="ARBA00023326"/>
    </source>
</evidence>
<comment type="catalytic activity">
    <reaction evidence="6">
        <text>Endohydrolysis of (1-&gt;4)-beta-D-xylosidic linkages in xylans.</text>
        <dbReference type="EC" id="3.2.1.8"/>
    </reaction>
</comment>
<evidence type="ECO:0000256" key="6">
    <source>
        <dbReference type="RuleBase" id="RU361174"/>
    </source>
</evidence>
<comment type="caution">
    <text evidence="10">The sequence shown here is derived from an EMBL/GenBank/DDBJ whole genome shotgun (WGS) entry which is preliminary data.</text>
</comment>
<keyword evidence="5 6" id="KW-0624">Polysaccharide degradation</keyword>
<feature type="domain" description="GH10" evidence="9">
    <location>
        <begin position="86"/>
        <end position="340"/>
    </location>
</feature>
<accession>A0A4Q2DM98</accession>
<dbReference type="SMART" id="SM00633">
    <property type="entry name" value="Glyco_10"/>
    <property type="match status" value="1"/>
</dbReference>
<feature type="region of interest" description="Disordered" evidence="7">
    <location>
        <begin position="54"/>
        <end position="77"/>
    </location>
</feature>
<dbReference type="EC" id="3.2.1.8" evidence="6"/>